<gene>
    <name evidence="2" type="ORF">FLL45_16930</name>
</gene>
<evidence type="ECO:0000313" key="3">
    <source>
        <dbReference type="Proteomes" id="UP000317839"/>
    </source>
</evidence>
<organism evidence="2 3">
    <name type="scientific">Aliikangiella marina</name>
    <dbReference type="NCBI Taxonomy" id="1712262"/>
    <lineage>
        <taxon>Bacteria</taxon>
        <taxon>Pseudomonadati</taxon>
        <taxon>Pseudomonadota</taxon>
        <taxon>Gammaproteobacteria</taxon>
        <taxon>Oceanospirillales</taxon>
        <taxon>Pleioneaceae</taxon>
        <taxon>Aliikangiella</taxon>
    </lineage>
</organism>
<proteinExistence type="predicted"/>
<keyword evidence="3" id="KW-1185">Reference proteome</keyword>
<name>A0A545T7D8_9GAMM</name>
<dbReference type="EMBL" id="VIKR01000004">
    <property type="protein sequence ID" value="TQV73136.1"/>
    <property type="molecule type" value="Genomic_DNA"/>
</dbReference>
<feature type="domain" description="Glutamine amidotransferase" evidence="1">
    <location>
        <begin position="81"/>
        <end position="197"/>
    </location>
</feature>
<dbReference type="RefSeq" id="WP_142943268.1">
    <property type="nucleotide sequence ID" value="NZ_VIKR01000004.1"/>
</dbReference>
<dbReference type="CDD" id="cd01741">
    <property type="entry name" value="GATase1_1"/>
    <property type="match status" value="1"/>
</dbReference>
<dbReference type="PANTHER" id="PTHR42695">
    <property type="entry name" value="GLUTAMINE AMIDOTRANSFERASE YLR126C-RELATED"/>
    <property type="match status" value="1"/>
</dbReference>
<dbReference type="InterPro" id="IPR017926">
    <property type="entry name" value="GATASE"/>
</dbReference>
<dbReference type="OrthoDB" id="9813383at2"/>
<dbReference type="InterPro" id="IPR044992">
    <property type="entry name" value="ChyE-like"/>
</dbReference>
<dbReference type="PANTHER" id="PTHR42695:SF5">
    <property type="entry name" value="GLUTAMINE AMIDOTRANSFERASE YLR126C-RELATED"/>
    <property type="match status" value="1"/>
</dbReference>
<sequence length="248" mass="28140">MEKARNKLKILLMQIRKDRQVAAEELTSFARHANLDDAQFDILNVFKTPYFDHSILKGYDALWVGGASEANVLYPQKYPFIESAKKLLSRCCDIDFPVFASCFGFQLAVLALGGEVVDSFDDDFEMGTIPINIAVQGKKDLLMRDIENPFLAVSVHKQKVLKLPENCELLAETNVCVHAFKVKGKPFWAFQFHPEVDRDILVERLTIYKQKYTQNDAQLDQVLAHAVETPDANALMNKFVDRVLLGRG</sequence>
<protein>
    <submittedName>
        <fullName evidence="2">Type 1 glutamine amidotransferase</fullName>
    </submittedName>
</protein>
<dbReference type="Gene3D" id="3.40.50.880">
    <property type="match status" value="1"/>
</dbReference>
<dbReference type="SUPFAM" id="SSF52317">
    <property type="entry name" value="Class I glutamine amidotransferase-like"/>
    <property type="match status" value="1"/>
</dbReference>
<evidence type="ECO:0000259" key="1">
    <source>
        <dbReference type="Pfam" id="PF00117"/>
    </source>
</evidence>
<dbReference type="AlphaFoldDB" id="A0A545T7D8"/>
<comment type="caution">
    <text evidence="2">The sequence shown here is derived from an EMBL/GenBank/DDBJ whole genome shotgun (WGS) entry which is preliminary data.</text>
</comment>
<accession>A0A545T7D8</accession>
<dbReference type="GO" id="GO:0005829">
    <property type="term" value="C:cytosol"/>
    <property type="evidence" value="ECO:0007669"/>
    <property type="project" value="TreeGrafter"/>
</dbReference>
<dbReference type="InterPro" id="IPR029062">
    <property type="entry name" value="Class_I_gatase-like"/>
</dbReference>
<dbReference type="PROSITE" id="PS51273">
    <property type="entry name" value="GATASE_TYPE_1"/>
    <property type="match status" value="1"/>
</dbReference>
<dbReference type="Pfam" id="PF00117">
    <property type="entry name" value="GATase"/>
    <property type="match status" value="1"/>
</dbReference>
<reference evidence="2 3" key="1">
    <citation type="submission" date="2019-06" db="EMBL/GenBank/DDBJ databases">
        <title>Draft genome of Aliikangiella marina GYP-15.</title>
        <authorList>
            <person name="Wang G."/>
        </authorList>
    </citation>
    <scope>NUCLEOTIDE SEQUENCE [LARGE SCALE GENOMIC DNA]</scope>
    <source>
        <strain evidence="2 3">GYP-15</strain>
    </source>
</reference>
<keyword evidence="2" id="KW-0315">Glutamine amidotransferase</keyword>
<dbReference type="GO" id="GO:0016740">
    <property type="term" value="F:transferase activity"/>
    <property type="evidence" value="ECO:0007669"/>
    <property type="project" value="UniProtKB-KW"/>
</dbReference>
<keyword evidence="2" id="KW-0808">Transferase</keyword>
<dbReference type="Proteomes" id="UP000317839">
    <property type="component" value="Unassembled WGS sequence"/>
</dbReference>
<evidence type="ECO:0000313" key="2">
    <source>
        <dbReference type="EMBL" id="TQV73136.1"/>
    </source>
</evidence>